<dbReference type="Pfam" id="PF14281">
    <property type="entry name" value="PDDEXK_4"/>
    <property type="match status" value="1"/>
</dbReference>
<dbReference type="InterPro" id="IPR029470">
    <property type="entry name" value="PDDEXK_4"/>
</dbReference>
<keyword evidence="2" id="KW-1185">Reference proteome</keyword>
<dbReference type="Proteomes" id="UP001182908">
    <property type="component" value="Chromosome"/>
</dbReference>
<gene>
    <name evidence="1" type="ORF">RE474_13430</name>
</gene>
<dbReference type="EMBL" id="CP133592">
    <property type="protein sequence ID" value="WMW25064.1"/>
    <property type="molecule type" value="Genomic_DNA"/>
</dbReference>
<protein>
    <submittedName>
        <fullName evidence="1">PD-(D/E)XK nuclease family protein</fullName>
    </submittedName>
</protein>
<accession>A0AA51YLK0</accession>
<evidence type="ECO:0000313" key="2">
    <source>
        <dbReference type="Proteomes" id="UP001182908"/>
    </source>
</evidence>
<organism evidence="1 2">
    <name type="scientific">Methanolobus sediminis</name>
    <dbReference type="NCBI Taxonomy" id="3072978"/>
    <lineage>
        <taxon>Archaea</taxon>
        <taxon>Methanobacteriati</taxon>
        <taxon>Methanobacteriota</taxon>
        <taxon>Stenosarchaea group</taxon>
        <taxon>Methanomicrobia</taxon>
        <taxon>Methanosarcinales</taxon>
        <taxon>Methanosarcinaceae</taxon>
        <taxon>Methanolobus</taxon>
    </lineage>
</organism>
<dbReference type="GeneID" id="84233737"/>
<name>A0AA51YLK0_9EURY</name>
<evidence type="ECO:0000313" key="1">
    <source>
        <dbReference type="EMBL" id="WMW25064.1"/>
    </source>
</evidence>
<proteinExistence type="predicted"/>
<dbReference type="AlphaFoldDB" id="A0AA51YLK0"/>
<sequence length="361" mass="42293">MSLFTNLLKLNPNQIPLEDFFTEIFTYLLKSDSDLLSKWIQDFNISNICFNDFFVSTQESFGALDTHFSGSRPDIFIELSNDVENELIFIECKIGSEEGQNQLQRYAEHLDSIKNINKKSLIYITRDFDVKDQDHIFKNCKDCTSLTFKQFRWNQIYQFLSVFNENISNILITETLEFMEENGLSGSNRFTSIDILTIANFPRVRRMMEETMSGAVIDKFISIVGGNKPQHSTALNQLKEQDRYVYFQIQKDKFDIVMGYSMNNSKIDSYPEVSLSINVSPNALERNEIMKVMKQIVSNSDKWSSFNLNETRNWAGIYQSKSIDYFLNQEDHIEAIQNYFLYLLEELEEIKATYPHLKWLV</sequence>
<reference evidence="1 2" key="1">
    <citation type="submission" date="2023-08" db="EMBL/GenBank/DDBJ databases">
        <title>Methanolobus mangrovi sp. nov. and Methanolobus sediminis sp. nov, two novel methylotrophic methanogens isolated from mangrove sediments in China.</title>
        <authorList>
            <person name="Zhou J."/>
        </authorList>
    </citation>
    <scope>NUCLEOTIDE SEQUENCE [LARGE SCALE GENOMIC DNA]</scope>
    <source>
        <strain evidence="1 2">FTZ6</strain>
    </source>
</reference>
<dbReference type="KEGG" id="mseb:RE474_13430"/>
<dbReference type="RefSeq" id="WP_309310872.1">
    <property type="nucleotide sequence ID" value="NZ_CP133592.1"/>
</dbReference>